<dbReference type="KEGG" id="hch:HCH_02367"/>
<dbReference type="STRING" id="349521.HCH_02367"/>
<dbReference type="EMBL" id="CP000155">
    <property type="protein sequence ID" value="ABC29185.1"/>
    <property type="molecule type" value="Genomic_DNA"/>
</dbReference>
<accession>Q2SJI9</accession>
<organism evidence="1 2">
    <name type="scientific">Hahella chejuensis (strain KCTC 2396)</name>
    <dbReference type="NCBI Taxonomy" id="349521"/>
    <lineage>
        <taxon>Bacteria</taxon>
        <taxon>Pseudomonadati</taxon>
        <taxon>Pseudomonadota</taxon>
        <taxon>Gammaproteobacteria</taxon>
        <taxon>Oceanospirillales</taxon>
        <taxon>Hahellaceae</taxon>
        <taxon>Hahella</taxon>
    </lineage>
</organism>
<protein>
    <submittedName>
        <fullName evidence="1">Uncharacterized protein</fullName>
    </submittedName>
</protein>
<sequence length="151" mass="16801">MRKGGPVCLPLYDQLVHRKNLSNVTHSVTLSSLPRQRGIAGVFLWAKPFDESEFPAAFDLEDFTVAQIFTLSEVYNLGCMNALGEGQMLVCAESGDIEIGDYIVTSSRPGIGMRQEDDVLRSYTIAEAREAVNWTEEESDERLISCKYLCG</sequence>
<dbReference type="HOGENOM" id="CLU_2034802_0_0_6"/>
<keyword evidence="2" id="KW-1185">Reference proteome</keyword>
<gene>
    <name evidence="1" type="ordered locus">HCH_02367</name>
</gene>
<evidence type="ECO:0000313" key="1">
    <source>
        <dbReference type="EMBL" id="ABC29185.1"/>
    </source>
</evidence>
<evidence type="ECO:0000313" key="2">
    <source>
        <dbReference type="Proteomes" id="UP000000238"/>
    </source>
</evidence>
<dbReference type="AlphaFoldDB" id="Q2SJI9"/>
<dbReference type="Proteomes" id="UP000000238">
    <property type="component" value="Chromosome"/>
</dbReference>
<reference evidence="1 2" key="1">
    <citation type="journal article" date="2005" name="Nucleic Acids Res.">
        <title>Genomic blueprint of Hahella chejuensis, a marine microbe producing an algicidal agent.</title>
        <authorList>
            <person name="Jeong H."/>
            <person name="Yim J.H."/>
            <person name="Lee C."/>
            <person name="Choi S.-H."/>
            <person name="Park Y.K."/>
            <person name="Yoon S.H."/>
            <person name="Hur C.-G."/>
            <person name="Kang H.-Y."/>
            <person name="Kim D."/>
            <person name="Lee H.H."/>
            <person name="Park K.H."/>
            <person name="Park S.-H."/>
            <person name="Park H.-S."/>
            <person name="Lee H.K."/>
            <person name="Oh T.K."/>
            <person name="Kim J.F."/>
        </authorList>
    </citation>
    <scope>NUCLEOTIDE SEQUENCE [LARGE SCALE GENOMIC DNA]</scope>
    <source>
        <strain evidence="1 2">KCTC 2396</strain>
    </source>
</reference>
<name>Q2SJI9_HAHCH</name>
<proteinExistence type="predicted"/>